<organism evidence="4 5">
    <name type="scientific">Pseudomonas fluorescens</name>
    <dbReference type="NCBI Taxonomy" id="294"/>
    <lineage>
        <taxon>Bacteria</taxon>
        <taxon>Pseudomonadati</taxon>
        <taxon>Pseudomonadota</taxon>
        <taxon>Gammaproteobacteria</taxon>
        <taxon>Pseudomonadales</taxon>
        <taxon>Pseudomonadaceae</taxon>
        <taxon>Pseudomonas</taxon>
    </lineage>
</organism>
<dbReference type="Gene3D" id="3.40.109.10">
    <property type="entry name" value="NADH Oxidase"/>
    <property type="match status" value="1"/>
</dbReference>
<proteinExistence type="predicted"/>
<feature type="domain" description="SRP54-type proteins GTP-binding" evidence="3">
    <location>
        <begin position="347"/>
        <end position="360"/>
    </location>
</feature>
<dbReference type="CDD" id="cd02142">
    <property type="entry name" value="McbC_SagB-like_oxidoreductase"/>
    <property type="match status" value="1"/>
</dbReference>
<dbReference type="InterPro" id="IPR000897">
    <property type="entry name" value="SRP54_GTPase_dom"/>
</dbReference>
<dbReference type="GO" id="GO:0006614">
    <property type="term" value="P:SRP-dependent cotranslational protein targeting to membrane"/>
    <property type="evidence" value="ECO:0007669"/>
    <property type="project" value="InterPro"/>
</dbReference>
<protein>
    <recommendedName>
        <fullName evidence="3">SRP54-type proteins GTP-binding domain-containing protein</fullName>
    </recommendedName>
</protein>
<gene>
    <name evidence="4" type="ORF">PS655_00092</name>
</gene>
<dbReference type="InterPro" id="IPR029479">
    <property type="entry name" value="Nitroreductase"/>
</dbReference>
<dbReference type="EMBL" id="CABVHJ010000001">
    <property type="protein sequence ID" value="VVM37405.1"/>
    <property type="molecule type" value="Genomic_DNA"/>
</dbReference>
<sequence length="374" mass="41817">MPATRRPFDFIQSESTHMHINPYLFILPRSPGQIVWNYKNHTQHELDLNYASRLAQLINKPDLFDTDNIIDIRLLNADILTVSKIDTPEWGWDELSKIYHIGTQNIPCEHPPQNIHEWARQYLAHCNEVLATPPPANDCPQLEPEQRIALPAPCALGNDSLQSALLQRKTCRSYTGAAMTLNDVGTLLYLSLGYLHEREQDSDDSIATGLGARRSSPSGGGLNACEGFLLARNVVDLEPGIYAYHPVDHSLSRVNSLPESALGQLLGGQHFINNLPLGLFITARFDRLWWKYEHSRAYRMAFVEAGHLSQTFQLVATALGLNTWLTGAFADRQVEALLNLEGSAEQPLFFVGCGESDGQVMCSEMRELLREGQA</sequence>
<evidence type="ECO:0000256" key="2">
    <source>
        <dbReference type="ARBA" id="ARBA00023134"/>
    </source>
</evidence>
<evidence type="ECO:0000256" key="1">
    <source>
        <dbReference type="ARBA" id="ARBA00022741"/>
    </source>
</evidence>
<reference evidence="4 5" key="1">
    <citation type="submission" date="2019-09" db="EMBL/GenBank/DDBJ databases">
        <authorList>
            <person name="Chandra G."/>
            <person name="Truman W A."/>
        </authorList>
    </citation>
    <scope>NUCLEOTIDE SEQUENCE [LARGE SCALE GENOMIC DNA]</scope>
    <source>
        <strain evidence="4">PS655</strain>
    </source>
</reference>
<dbReference type="InterPro" id="IPR052544">
    <property type="entry name" value="Bacteriocin_Proc_Enz"/>
</dbReference>
<dbReference type="GO" id="GO:0016491">
    <property type="term" value="F:oxidoreductase activity"/>
    <property type="evidence" value="ECO:0007669"/>
    <property type="project" value="InterPro"/>
</dbReference>
<dbReference type="InterPro" id="IPR020051">
    <property type="entry name" value="SagB-type_dehydrogenase"/>
</dbReference>
<dbReference type="NCBIfam" id="TIGR03605">
    <property type="entry name" value="antibiot_sagB"/>
    <property type="match status" value="1"/>
</dbReference>
<dbReference type="Proteomes" id="UP000327167">
    <property type="component" value="Unassembled WGS sequence"/>
</dbReference>
<dbReference type="SUPFAM" id="SSF55469">
    <property type="entry name" value="FMN-dependent nitroreductase-like"/>
    <property type="match status" value="1"/>
</dbReference>
<dbReference type="AlphaFoldDB" id="A0A5E6P2F0"/>
<dbReference type="PANTHER" id="PTHR43745:SF2">
    <property type="entry name" value="NITROREDUCTASE MJ1384-RELATED"/>
    <property type="match status" value="1"/>
</dbReference>
<keyword evidence="2" id="KW-0342">GTP-binding</keyword>
<evidence type="ECO:0000259" key="3">
    <source>
        <dbReference type="PROSITE" id="PS00300"/>
    </source>
</evidence>
<accession>A0A5E6P2F0</accession>
<dbReference type="PANTHER" id="PTHR43745">
    <property type="entry name" value="NITROREDUCTASE MJ1384-RELATED"/>
    <property type="match status" value="1"/>
</dbReference>
<dbReference type="InterPro" id="IPR000415">
    <property type="entry name" value="Nitroreductase-like"/>
</dbReference>
<keyword evidence="1" id="KW-0547">Nucleotide-binding</keyword>
<evidence type="ECO:0000313" key="5">
    <source>
        <dbReference type="Proteomes" id="UP000327167"/>
    </source>
</evidence>
<dbReference type="GO" id="GO:0005525">
    <property type="term" value="F:GTP binding"/>
    <property type="evidence" value="ECO:0007669"/>
    <property type="project" value="UniProtKB-KW"/>
</dbReference>
<evidence type="ECO:0000313" key="4">
    <source>
        <dbReference type="EMBL" id="VVM37405.1"/>
    </source>
</evidence>
<name>A0A5E6P2F0_PSEFL</name>
<dbReference type="Pfam" id="PF00881">
    <property type="entry name" value="Nitroreductase"/>
    <property type="match status" value="1"/>
</dbReference>
<dbReference type="PROSITE" id="PS00300">
    <property type="entry name" value="SRP54"/>
    <property type="match status" value="1"/>
</dbReference>